<dbReference type="RefSeq" id="WP_091253079.1">
    <property type="nucleotide sequence ID" value="NZ_FMCU01000024.1"/>
</dbReference>
<dbReference type="GO" id="GO:0005886">
    <property type="term" value="C:plasma membrane"/>
    <property type="evidence" value="ECO:0007669"/>
    <property type="project" value="UniProtKB-SubCell"/>
</dbReference>
<gene>
    <name evidence="8" type="ORF">GA0070216_12432</name>
</gene>
<reference evidence="9" key="1">
    <citation type="submission" date="2016-06" db="EMBL/GenBank/DDBJ databases">
        <authorList>
            <person name="Varghese N."/>
            <person name="Submissions Spin"/>
        </authorList>
    </citation>
    <scope>NUCLEOTIDE SEQUENCE [LARGE SCALE GENOMIC DNA]</scope>
    <source>
        <strain evidence="9">DSM 44100</strain>
    </source>
</reference>
<proteinExistence type="predicted"/>
<feature type="transmembrane region" description="Helical" evidence="7">
    <location>
        <begin position="320"/>
        <end position="344"/>
    </location>
</feature>
<evidence type="ECO:0000256" key="7">
    <source>
        <dbReference type="SAM" id="Phobius"/>
    </source>
</evidence>
<dbReference type="PANTHER" id="PTHR30250">
    <property type="entry name" value="PST FAMILY PREDICTED COLANIC ACID TRANSPORTER"/>
    <property type="match status" value="1"/>
</dbReference>
<feature type="transmembrane region" description="Helical" evidence="7">
    <location>
        <begin position="73"/>
        <end position="100"/>
    </location>
</feature>
<dbReference type="AlphaFoldDB" id="A0A1C5AS87"/>
<keyword evidence="3 7" id="KW-0812">Transmembrane</keyword>
<keyword evidence="4 7" id="KW-1133">Transmembrane helix</keyword>
<feature type="transmembrane region" description="Helical" evidence="7">
    <location>
        <begin position="388"/>
        <end position="406"/>
    </location>
</feature>
<protein>
    <submittedName>
        <fullName evidence="8">Membrane protein involved in the export of O-antigen and teichoic acid</fullName>
    </submittedName>
</protein>
<evidence type="ECO:0000256" key="6">
    <source>
        <dbReference type="SAM" id="MobiDB-lite"/>
    </source>
</evidence>
<evidence type="ECO:0000256" key="5">
    <source>
        <dbReference type="ARBA" id="ARBA00023136"/>
    </source>
</evidence>
<evidence type="ECO:0000256" key="3">
    <source>
        <dbReference type="ARBA" id="ARBA00022692"/>
    </source>
</evidence>
<keyword evidence="5 7" id="KW-0472">Membrane</keyword>
<dbReference type="Proteomes" id="UP000198797">
    <property type="component" value="Unassembled WGS sequence"/>
</dbReference>
<dbReference type="STRING" id="121616.GA0070216_12432"/>
<evidence type="ECO:0000313" key="8">
    <source>
        <dbReference type="EMBL" id="SCF47884.1"/>
    </source>
</evidence>
<accession>A0A1C5AS87</accession>
<comment type="subcellular location">
    <subcellularLocation>
        <location evidence="1">Cell membrane</location>
        <topology evidence="1">Multi-pass membrane protein</topology>
    </subcellularLocation>
</comment>
<feature type="transmembrane region" description="Helical" evidence="7">
    <location>
        <begin position="203"/>
        <end position="222"/>
    </location>
</feature>
<feature type="transmembrane region" description="Helical" evidence="7">
    <location>
        <begin position="112"/>
        <end position="134"/>
    </location>
</feature>
<keyword evidence="9" id="KW-1185">Reference proteome</keyword>
<feature type="transmembrane region" description="Helical" evidence="7">
    <location>
        <begin position="41"/>
        <end position="61"/>
    </location>
</feature>
<dbReference type="OrthoDB" id="139907at2"/>
<feature type="transmembrane region" description="Helical" evidence="7">
    <location>
        <begin position="146"/>
        <end position="168"/>
    </location>
</feature>
<dbReference type="PANTHER" id="PTHR30250:SF31">
    <property type="entry name" value="INNER MEMBRANE PROTEIN YGHQ"/>
    <property type="match status" value="1"/>
</dbReference>
<keyword evidence="2" id="KW-1003">Cell membrane</keyword>
<evidence type="ECO:0000256" key="1">
    <source>
        <dbReference type="ARBA" id="ARBA00004651"/>
    </source>
</evidence>
<evidence type="ECO:0000256" key="4">
    <source>
        <dbReference type="ARBA" id="ARBA00022989"/>
    </source>
</evidence>
<feature type="transmembrane region" description="Helical" evidence="7">
    <location>
        <begin position="356"/>
        <end position="376"/>
    </location>
</feature>
<evidence type="ECO:0000256" key="2">
    <source>
        <dbReference type="ARBA" id="ARBA00022475"/>
    </source>
</evidence>
<dbReference type="InterPro" id="IPR050833">
    <property type="entry name" value="Poly_Biosynth_Transport"/>
</dbReference>
<sequence length="460" mass="47155">MTAGPAVGSAVGSATPLRHAPTDPANPTGGTAQPSLLLRTAFALMSSTVASAALGFVFWLVAARWFPPERVGWAAAAISSMALLAGLAQLNLTSLFARFLPTAGTRSRRLILAGYAASAAMAVLLTAGFLGLGLLSGVLGSQPVEVLAFVAAVVASAIFFIQDGVLAALRRPGLVPVKNVLASAGKLALLPLLAGTAAGYGLLLAWTVPMLVTMLAVNWWILTRLAPAQRRTASTPRPTSREVFSFASAEYVNGTINNTLAFLPPVLVVNLLGPVPSAYFHLPWVIGVAGTTVLWNVVTSFVVQASSDDGGRMRAHIDRAVLLVALVAGLAMLTLVAAATPLLGLLGSDYAAHGAGALRLVGLSLPFTGVVLLYAAFAMMEKRMWRMVLVQAFGAVICLGGTVLGLPRFGIAAPALALLVGQAVTAAVLVPGLVRRYRATAVDPGSGTAGGRLEAEVTGA</sequence>
<organism evidence="8 9">
    <name type="scientific">Micromonospora matsumotoense</name>
    <dbReference type="NCBI Taxonomy" id="121616"/>
    <lineage>
        <taxon>Bacteria</taxon>
        <taxon>Bacillati</taxon>
        <taxon>Actinomycetota</taxon>
        <taxon>Actinomycetes</taxon>
        <taxon>Micromonosporales</taxon>
        <taxon>Micromonosporaceae</taxon>
        <taxon>Micromonospora</taxon>
    </lineage>
</organism>
<dbReference type="EMBL" id="FMCU01000024">
    <property type="protein sequence ID" value="SCF47884.1"/>
    <property type="molecule type" value="Genomic_DNA"/>
</dbReference>
<feature type="region of interest" description="Disordered" evidence="6">
    <location>
        <begin position="1"/>
        <end position="30"/>
    </location>
</feature>
<name>A0A1C5AS87_9ACTN</name>
<feature type="transmembrane region" description="Helical" evidence="7">
    <location>
        <begin position="412"/>
        <end position="434"/>
    </location>
</feature>
<feature type="compositionally biased region" description="Low complexity" evidence="6">
    <location>
        <begin position="1"/>
        <end position="14"/>
    </location>
</feature>
<evidence type="ECO:0000313" key="9">
    <source>
        <dbReference type="Proteomes" id="UP000198797"/>
    </source>
</evidence>